<gene>
    <name evidence="1" type="ORF">MNBD_NITROSPINAE01-69</name>
</gene>
<reference evidence="1" key="1">
    <citation type="submission" date="2018-06" db="EMBL/GenBank/DDBJ databases">
        <authorList>
            <person name="Zhirakovskaya E."/>
        </authorList>
    </citation>
    <scope>NUCLEOTIDE SEQUENCE</scope>
</reference>
<dbReference type="SUPFAM" id="SSF48452">
    <property type="entry name" value="TPR-like"/>
    <property type="match status" value="1"/>
</dbReference>
<evidence type="ECO:0000313" key="1">
    <source>
        <dbReference type="EMBL" id="VAX24463.1"/>
    </source>
</evidence>
<dbReference type="AlphaFoldDB" id="A0A3B1CI66"/>
<name>A0A3B1CI66_9ZZZZ</name>
<dbReference type="InterPro" id="IPR011990">
    <property type="entry name" value="TPR-like_helical_dom_sf"/>
</dbReference>
<protein>
    <submittedName>
        <fullName evidence="1">Uncharacterized protein</fullName>
    </submittedName>
</protein>
<accession>A0A3B1CI66</accession>
<proteinExistence type="predicted"/>
<sequence>MAKTDLESWRKTADYWTKLVNIYSAKLKVNPRSRIYLPLADALMKLGRKSESMIILEDALWIFPGDSSAKVLLARLRYMTGETSLAKVALEEVVADNPDSIAGVSLLCDIYESEELYESAEKIACGLLDYYPDAQMVKALHSKYHELAGVLDEDVSTAVNVVELEPAHIAISGRSVRHATVDKLEVMLLRISTMKERGQQELWVDEKF</sequence>
<dbReference type="EMBL" id="UOGC01000165">
    <property type="protein sequence ID" value="VAX24463.1"/>
    <property type="molecule type" value="Genomic_DNA"/>
</dbReference>
<dbReference type="Gene3D" id="1.25.40.10">
    <property type="entry name" value="Tetratricopeptide repeat domain"/>
    <property type="match status" value="1"/>
</dbReference>
<organism evidence="1">
    <name type="scientific">hydrothermal vent metagenome</name>
    <dbReference type="NCBI Taxonomy" id="652676"/>
    <lineage>
        <taxon>unclassified sequences</taxon>
        <taxon>metagenomes</taxon>
        <taxon>ecological metagenomes</taxon>
    </lineage>
</organism>